<evidence type="ECO:0000256" key="4">
    <source>
        <dbReference type="ARBA" id="ARBA00022679"/>
    </source>
</evidence>
<evidence type="ECO:0000256" key="1">
    <source>
        <dbReference type="ARBA" id="ARBA00004123"/>
    </source>
</evidence>
<dbReference type="InterPro" id="IPR000719">
    <property type="entry name" value="Prot_kinase_dom"/>
</dbReference>
<dbReference type="Pfam" id="PF00069">
    <property type="entry name" value="Pkinase"/>
    <property type="match status" value="1"/>
</dbReference>
<name>A0A0L0SHM6_ALLM3</name>
<evidence type="ECO:0000256" key="2">
    <source>
        <dbReference type="ARBA" id="ARBA00006485"/>
    </source>
</evidence>
<dbReference type="EMBL" id="GG745339">
    <property type="protein sequence ID" value="KNE61996.1"/>
    <property type="molecule type" value="Genomic_DNA"/>
</dbReference>
<evidence type="ECO:0000256" key="6">
    <source>
        <dbReference type="ARBA" id="ARBA00022777"/>
    </source>
</evidence>
<keyword evidence="3" id="KW-0723">Serine/threonine-protein kinase</keyword>
<dbReference type="OrthoDB" id="1732493at2759"/>
<comment type="similarity">
    <text evidence="2">Belongs to the protein kinase superfamily. CMGC Ser/Thr protein kinase family. CDC2/CDKX subfamily.</text>
</comment>
<gene>
    <name evidence="11" type="ORF">AMAG_07256</name>
</gene>
<feature type="compositionally biased region" description="Low complexity" evidence="9">
    <location>
        <begin position="477"/>
        <end position="487"/>
    </location>
</feature>
<proteinExistence type="inferred from homology"/>
<feature type="compositionally biased region" description="Basic and acidic residues" evidence="9">
    <location>
        <begin position="1"/>
        <end position="13"/>
    </location>
</feature>
<keyword evidence="4" id="KW-0808">Transferase</keyword>
<dbReference type="AlphaFoldDB" id="A0A0L0SHM6"/>
<dbReference type="SMART" id="SM00220">
    <property type="entry name" value="S_TKc"/>
    <property type="match status" value="1"/>
</dbReference>
<comment type="subcellular location">
    <subcellularLocation>
        <location evidence="1">Nucleus</location>
    </subcellularLocation>
</comment>
<dbReference type="GO" id="GO:0005524">
    <property type="term" value="F:ATP binding"/>
    <property type="evidence" value="ECO:0007669"/>
    <property type="project" value="UniProtKB-KW"/>
</dbReference>
<dbReference type="PANTHER" id="PTHR24056:SF107">
    <property type="entry name" value="CYCLIN-DEPENDENT KINASE 11A-RELATED"/>
    <property type="match status" value="1"/>
</dbReference>
<evidence type="ECO:0000313" key="12">
    <source>
        <dbReference type="Proteomes" id="UP000054350"/>
    </source>
</evidence>
<keyword evidence="7" id="KW-0067">ATP-binding</keyword>
<feature type="compositionally biased region" description="Low complexity" evidence="9">
    <location>
        <begin position="44"/>
        <end position="67"/>
    </location>
</feature>
<feature type="region of interest" description="Disordered" evidence="9">
    <location>
        <begin position="1"/>
        <end position="100"/>
    </location>
</feature>
<sequence>MASTAEKKRSRWLDDDDDGQPNTGDLRSTMSQSKGGASKKRKASSAASTKTDAAPDPTAPSTAAAPSAPTPAAPAARRRTPTPAPPPPLPAPPAPPSRLATMTPAWIQSCRSVEHYEKLNRIDEGAYGVVYRARDRSTGKIVALKRLKLDQERHGFPVTALREISSLLRLRAHPHIVHAREVVVGSTLTSVFLVMEFLEHDVKGLLTSMSMPFLASEVKTLIAQLLAAVAFLHARGRVHRDLKTSNLLLNNRGMLKVADFGLTRVIARDAVAAGVRPLTPLVVTLWYRAPELLLGADTYDATAVDMWSVGCIFAELITRTPLLSGRGEIDQIDKVFMLLGRPAPAAWKAMSDLPHAKNLNLARYMEWTGEAAVRARLRAKVPGLSEQGADMLAQMLEWDPKRRISAQDALEHTYFREHPPAKDPAMFPTFPSRANGEMKKRDSPSAPVAAHDVDDAPGGRIPDDDVDGGGGGLFSEAAVANPAGPAASFHLRA</sequence>
<feature type="compositionally biased region" description="Low complexity" evidence="9">
    <location>
        <begin position="446"/>
        <end position="460"/>
    </location>
</feature>
<dbReference type="InterPro" id="IPR011009">
    <property type="entry name" value="Kinase-like_dom_sf"/>
</dbReference>
<feature type="compositionally biased region" description="Pro residues" evidence="9">
    <location>
        <begin position="82"/>
        <end position="96"/>
    </location>
</feature>
<protein>
    <submittedName>
        <fullName evidence="11">CMGC/CDK protein kinase</fullName>
    </submittedName>
</protein>
<dbReference type="FunFam" id="3.30.200.20:FF:000172">
    <property type="entry name" value="cyclin-dependent kinase G-2 isoform X1"/>
    <property type="match status" value="1"/>
</dbReference>
<feature type="compositionally biased region" description="Polar residues" evidence="9">
    <location>
        <begin position="20"/>
        <end position="35"/>
    </location>
</feature>
<dbReference type="PROSITE" id="PS50011">
    <property type="entry name" value="PROTEIN_KINASE_DOM"/>
    <property type="match status" value="1"/>
</dbReference>
<evidence type="ECO:0000259" key="10">
    <source>
        <dbReference type="PROSITE" id="PS50011"/>
    </source>
</evidence>
<keyword evidence="12" id="KW-1185">Reference proteome</keyword>
<dbReference type="Gene3D" id="3.30.200.20">
    <property type="entry name" value="Phosphorylase Kinase, domain 1"/>
    <property type="match status" value="1"/>
</dbReference>
<dbReference type="FunFam" id="1.10.510.10:FF:000624">
    <property type="entry name" value="Mitogen-activated protein kinase"/>
    <property type="match status" value="1"/>
</dbReference>
<dbReference type="GO" id="GO:0005634">
    <property type="term" value="C:nucleus"/>
    <property type="evidence" value="ECO:0007669"/>
    <property type="project" value="UniProtKB-SubCell"/>
</dbReference>
<dbReference type="eggNOG" id="KOG0663">
    <property type="taxonomic scope" value="Eukaryota"/>
</dbReference>
<evidence type="ECO:0000256" key="3">
    <source>
        <dbReference type="ARBA" id="ARBA00022527"/>
    </source>
</evidence>
<keyword evidence="8" id="KW-0539">Nucleus</keyword>
<dbReference type="VEuPathDB" id="FungiDB:AMAG_07256"/>
<dbReference type="STRING" id="578462.A0A0L0SHM6"/>
<dbReference type="GO" id="GO:0004674">
    <property type="term" value="F:protein serine/threonine kinase activity"/>
    <property type="evidence" value="ECO:0007669"/>
    <property type="project" value="UniProtKB-KW"/>
</dbReference>
<evidence type="ECO:0000313" key="11">
    <source>
        <dbReference type="EMBL" id="KNE61996.1"/>
    </source>
</evidence>
<accession>A0A0L0SHM6</accession>
<evidence type="ECO:0000256" key="9">
    <source>
        <dbReference type="SAM" id="MobiDB-lite"/>
    </source>
</evidence>
<keyword evidence="6 11" id="KW-0418">Kinase</keyword>
<reference evidence="12" key="2">
    <citation type="submission" date="2009-11" db="EMBL/GenBank/DDBJ databases">
        <title>The Genome Sequence of Allomyces macrogynus strain ATCC 38327.</title>
        <authorList>
            <consortium name="The Broad Institute Genome Sequencing Platform"/>
            <person name="Russ C."/>
            <person name="Cuomo C."/>
            <person name="Shea T."/>
            <person name="Young S.K."/>
            <person name="Zeng Q."/>
            <person name="Koehrsen M."/>
            <person name="Haas B."/>
            <person name="Borodovsky M."/>
            <person name="Guigo R."/>
            <person name="Alvarado L."/>
            <person name="Berlin A."/>
            <person name="Borenstein D."/>
            <person name="Chen Z."/>
            <person name="Engels R."/>
            <person name="Freedman E."/>
            <person name="Gellesch M."/>
            <person name="Goldberg J."/>
            <person name="Griggs A."/>
            <person name="Gujja S."/>
            <person name="Heiman D."/>
            <person name="Hepburn T."/>
            <person name="Howarth C."/>
            <person name="Jen D."/>
            <person name="Larson L."/>
            <person name="Lewis B."/>
            <person name="Mehta T."/>
            <person name="Park D."/>
            <person name="Pearson M."/>
            <person name="Roberts A."/>
            <person name="Saif S."/>
            <person name="Shenoy N."/>
            <person name="Sisk P."/>
            <person name="Stolte C."/>
            <person name="Sykes S."/>
            <person name="Walk T."/>
            <person name="White J."/>
            <person name="Yandava C."/>
            <person name="Burger G."/>
            <person name="Gray M.W."/>
            <person name="Holland P.W.H."/>
            <person name="King N."/>
            <person name="Lang F.B.F."/>
            <person name="Roger A.J."/>
            <person name="Ruiz-Trillo I."/>
            <person name="Lander E."/>
            <person name="Nusbaum C."/>
        </authorList>
    </citation>
    <scope>NUCLEOTIDE SEQUENCE [LARGE SCALE GENOMIC DNA]</scope>
    <source>
        <strain evidence="12">ATCC 38327</strain>
    </source>
</reference>
<dbReference type="InterPro" id="IPR050108">
    <property type="entry name" value="CDK"/>
</dbReference>
<feature type="region of interest" description="Disordered" evidence="9">
    <location>
        <begin position="431"/>
        <end position="493"/>
    </location>
</feature>
<dbReference type="SUPFAM" id="SSF56112">
    <property type="entry name" value="Protein kinase-like (PK-like)"/>
    <property type="match status" value="1"/>
</dbReference>
<dbReference type="GO" id="GO:0010556">
    <property type="term" value="P:regulation of macromolecule biosynthetic process"/>
    <property type="evidence" value="ECO:0007669"/>
    <property type="project" value="UniProtKB-ARBA"/>
</dbReference>
<dbReference type="GO" id="GO:0007346">
    <property type="term" value="P:regulation of mitotic cell cycle"/>
    <property type="evidence" value="ECO:0007669"/>
    <property type="project" value="TreeGrafter"/>
</dbReference>
<organism evidence="11 12">
    <name type="scientific">Allomyces macrogynus (strain ATCC 38327)</name>
    <name type="common">Allomyces javanicus var. macrogynus</name>
    <dbReference type="NCBI Taxonomy" id="578462"/>
    <lineage>
        <taxon>Eukaryota</taxon>
        <taxon>Fungi</taxon>
        <taxon>Fungi incertae sedis</taxon>
        <taxon>Blastocladiomycota</taxon>
        <taxon>Blastocladiomycetes</taxon>
        <taxon>Blastocladiales</taxon>
        <taxon>Blastocladiaceae</taxon>
        <taxon>Allomyces</taxon>
    </lineage>
</organism>
<feature type="domain" description="Protein kinase" evidence="10">
    <location>
        <begin position="116"/>
        <end position="415"/>
    </location>
</feature>
<dbReference type="GO" id="GO:0080090">
    <property type="term" value="P:regulation of primary metabolic process"/>
    <property type="evidence" value="ECO:0007669"/>
    <property type="project" value="UniProtKB-ARBA"/>
</dbReference>
<keyword evidence="5" id="KW-0547">Nucleotide-binding</keyword>
<evidence type="ECO:0000256" key="5">
    <source>
        <dbReference type="ARBA" id="ARBA00022741"/>
    </source>
</evidence>
<reference evidence="11 12" key="1">
    <citation type="submission" date="2009-11" db="EMBL/GenBank/DDBJ databases">
        <title>Annotation of Allomyces macrogynus ATCC 38327.</title>
        <authorList>
            <consortium name="The Broad Institute Genome Sequencing Platform"/>
            <person name="Russ C."/>
            <person name="Cuomo C."/>
            <person name="Burger G."/>
            <person name="Gray M.W."/>
            <person name="Holland P.W.H."/>
            <person name="King N."/>
            <person name="Lang F.B.F."/>
            <person name="Roger A.J."/>
            <person name="Ruiz-Trillo I."/>
            <person name="Young S.K."/>
            <person name="Zeng Q."/>
            <person name="Gargeya S."/>
            <person name="Fitzgerald M."/>
            <person name="Haas B."/>
            <person name="Abouelleil A."/>
            <person name="Alvarado L."/>
            <person name="Arachchi H.M."/>
            <person name="Berlin A."/>
            <person name="Chapman S.B."/>
            <person name="Gearin G."/>
            <person name="Goldberg J."/>
            <person name="Griggs A."/>
            <person name="Gujja S."/>
            <person name="Hansen M."/>
            <person name="Heiman D."/>
            <person name="Howarth C."/>
            <person name="Larimer J."/>
            <person name="Lui A."/>
            <person name="MacDonald P.J.P."/>
            <person name="McCowen C."/>
            <person name="Montmayeur A."/>
            <person name="Murphy C."/>
            <person name="Neiman D."/>
            <person name="Pearson M."/>
            <person name="Priest M."/>
            <person name="Roberts A."/>
            <person name="Saif S."/>
            <person name="Shea T."/>
            <person name="Sisk P."/>
            <person name="Stolte C."/>
            <person name="Sykes S."/>
            <person name="Wortman J."/>
            <person name="Nusbaum C."/>
            <person name="Birren B."/>
        </authorList>
    </citation>
    <scope>NUCLEOTIDE SEQUENCE [LARGE SCALE GENOMIC DNA]</scope>
    <source>
        <strain evidence="11 12">ATCC 38327</strain>
    </source>
</reference>
<dbReference type="PANTHER" id="PTHR24056">
    <property type="entry name" value="CELL DIVISION PROTEIN KINASE"/>
    <property type="match status" value="1"/>
</dbReference>
<evidence type="ECO:0000256" key="7">
    <source>
        <dbReference type="ARBA" id="ARBA00022840"/>
    </source>
</evidence>
<dbReference type="Proteomes" id="UP000054350">
    <property type="component" value="Unassembled WGS sequence"/>
</dbReference>
<evidence type="ECO:0000256" key="8">
    <source>
        <dbReference type="ARBA" id="ARBA00023242"/>
    </source>
</evidence>
<dbReference type="Gene3D" id="1.10.510.10">
    <property type="entry name" value="Transferase(Phosphotransferase) domain 1"/>
    <property type="match status" value="1"/>
</dbReference>